<keyword evidence="3" id="KW-1185">Reference proteome</keyword>
<evidence type="ECO:0000313" key="2">
    <source>
        <dbReference type="EMBL" id="CAG8638791.1"/>
    </source>
</evidence>
<proteinExistence type="predicted"/>
<protein>
    <submittedName>
        <fullName evidence="2">3209_t:CDS:1</fullName>
    </submittedName>
</protein>
<name>A0A9N9GZY2_9GLOM</name>
<reference evidence="2" key="1">
    <citation type="submission" date="2021-06" db="EMBL/GenBank/DDBJ databases">
        <authorList>
            <person name="Kallberg Y."/>
            <person name="Tangrot J."/>
            <person name="Rosling A."/>
        </authorList>
    </citation>
    <scope>NUCLEOTIDE SEQUENCE</scope>
    <source>
        <strain evidence="2">MA453B</strain>
    </source>
</reference>
<feature type="region of interest" description="Disordered" evidence="1">
    <location>
        <begin position="293"/>
        <end position="329"/>
    </location>
</feature>
<feature type="compositionally biased region" description="Polar residues" evidence="1">
    <location>
        <begin position="15"/>
        <end position="24"/>
    </location>
</feature>
<accession>A0A9N9GZY2</accession>
<gene>
    <name evidence="2" type="ORF">DERYTH_LOCUS9540</name>
</gene>
<comment type="caution">
    <text evidence="2">The sequence shown here is derived from an EMBL/GenBank/DDBJ whole genome shotgun (WGS) entry which is preliminary data.</text>
</comment>
<dbReference type="AlphaFoldDB" id="A0A9N9GZY2"/>
<evidence type="ECO:0000313" key="3">
    <source>
        <dbReference type="Proteomes" id="UP000789405"/>
    </source>
</evidence>
<dbReference type="EMBL" id="CAJVPY010005251">
    <property type="protein sequence ID" value="CAG8638791.1"/>
    <property type="molecule type" value="Genomic_DNA"/>
</dbReference>
<sequence>MPKRSLIVRTKKAAQTKQGRSPNVSAECRSKRLASKESQNIAITDLQELLSTAQILSNQQACNSPSEAQNVATTKTQSVAPSKAQNVATMEDQNIATTEGQDIATTDCQNIATTEDQNIATMEGQNIATMEGQNIATMEGHTTEGQNIATIEGQNIATMESQNIATTEGYTTEGQNIATTEGRNIATMEDQNIATIKATMEGRTMEGQNIATTEGQNIATMEETNSGMLGKPQYTNHSFFALDYEFKSIRFNFGLYKEHITMFLDADEDNYSIATKVADRPEIFHIANMTYQSKQQRWDQPSTSQEFPFREQSTSLPNPEPQSIKESTL</sequence>
<feature type="region of interest" description="Disordered" evidence="1">
    <location>
        <begin position="1"/>
        <end position="31"/>
    </location>
</feature>
<feature type="compositionally biased region" description="Polar residues" evidence="1">
    <location>
        <begin position="293"/>
        <end position="317"/>
    </location>
</feature>
<evidence type="ECO:0000256" key="1">
    <source>
        <dbReference type="SAM" id="MobiDB-lite"/>
    </source>
</evidence>
<organism evidence="2 3">
    <name type="scientific">Dentiscutata erythropus</name>
    <dbReference type="NCBI Taxonomy" id="1348616"/>
    <lineage>
        <taxon>Eukaryota</taxon>
        <taxon>Fungi</taxon>
        <taxon>Fungi incertae sedis</taxon>
        <taxon>Mucoromycota</taxon>
        <taxon>Glomeromycotina</taxon>
        <taxon>Glomeromycetes</taxon>
        <taxon>Diversisporales</taxon>
        <taxon>Gigasporaceae</taxon>
        <taxon>Dentiscutata</taxon>
    </lineage>
</organism>
<dbReference type="Proteomes" id="UP000789405">
    <property type="component" value="Unassembled WGS sequence"/>
</dbReference>